<dbReference type="GeneID" id="20354504"/>
<reference evidence="1" key="2">
    <citation type="submission" date="2010-07" db="EMBL/GenBank/DDBJ databases">
        <authorList>
            <consortium name="The Broad Institute Genome Sequencing Platform"/>
            <consortium name="Broad Institute Genome Sequencing Center for Infectious Disease"/>
            <person name="Ma L.-J."/>
            <person name="Dead R."/>
            <person name="Young S."/>
            <person name="Zeng Q."/>
            <person name="Koehrsen M."/>
            <person name="Alvarado L."/>
            <person name="Berlin A."/>
            <person name="Chapman S.B."/>
            <person name="Chen Z."/>
            <person name="Freedman E."/>
            <person name="Gellesch M."/>
            <person name="Goldberg J."/>
            <person name="Griggs A."/>
            <person name="Gujja S."/>
            <person name="Heilman E.R."/>
            <person name="Heiman D."/>
            <person name="Hepburn T."/>
            <person name="Howarth C."/>
            <person name="Jen D."/>
            <person name="Larson L."/>
            <person name="Mehta T."/>
            <person name="Neiman D."/>
            <person name="Pearson M."/>
            <person name="Roberts A."/>
            <person name="Saif S."/>
            <person name="Shea T."/>
            <person name="Shenoy N."/>
            <person name="Sisk P."/>
            <person name="Stolte C."/>
            <person name="Sykes S."/>
            <person name="Walk T."/>
            <person name="White J."/>
            <person name="Yandava C."/>
            <person name="Haas B."/>
            <person name="Nusbaum C."/>
            <person name="Birren B."/>
        </authorList>
    </citation>
    <scope>NUCLEOTIDE SEQUENCE</scope>
    <source>
        <strain evidence="1">R3-111a-1</strain>
    </source>
</reference>
<dbReference type="RefSeq" id="XP_009230237.1">
    <property type="nucleotide sequence ID" value="XM_009231973.1"/>
</dbReference>
<gene>
    <name evidence="2" type="primary">20354504</name>
    <name evidence="1" type="ORF">GGTG_14046</name>
</gene>
<proteinExistence type="predicted"/>
<keyword evidence="3" id="KW-1185">Reference proteome</keyword>
<evidence type="ECO:0000313" key="3">
    <source>
        <dbReference type="Proteomes" id="UP000006039"/>
    </source>
</evidence>
<reference evidence="3" key="1">
    <citation type="submission" date="2010-07" db="EMBL/GenBank/DDBJ databases">
        <title>The genome sequence of Gaeumannomyces graminis var. tritici strain R3-111a-1.</title>
        <authorList>
            <consortium name="The Broad Institute Genome Sequencing Platform"/>
            <person name="Ma L.-J."/>
            <person name="Dead R."/>
            <person name="Young S."/>
            <person name="Zeng Q."/>
            <person name="Koehrsen M."/>
            <person name="Alvarado L."/>
            <person name="Berlin A."/>
            <person name="Chapman S.B."/>
            <person name="Chen Z."/>
            <person name="Freedman E."/>
            <person name="Gellesch M."/>
            <person name="Goldberg J."/>
            <person name="Griggs A."/>
            <person name="Gujja S."/>
            <person name="Heilman E.R."/>
            <person name="Heiman D."/>
            <person name="Hepburn T."/>
            <person name="Howarth C."/>
            <person name="Jen D."/>
            <person name="Larson L."/>
            <person name="Mehta T."/>
            <person name="Neiman D."/>
            <person name="Pearson M."/>
            <person name="Roberts A."/>
            <person name="Saif S."/>
            <person name="Shea T."/>
            <person name="Shenoy N."/>
            <person name="Sisk P."/>
            <person name="Stolte C."/>
            <person name="Sykes S."/>
            <person name="Walk T."/>
            <person name="White J."/>
            <person name="Yandava C."/>
            <person name="Haas B."/>
            <person name="Nusbaum C."/>
            <person name="Birren B."/>
        </authorList>
    </citation>
    <scope>NUCLEOTIDE SEQUENCE [LARGE SCALE GENOMIC DNA]</scope>
    <source>
        <strain evidence="3">R3-111a-1</strain>
    </source>
</reference>
<dbReference type="VEuPathDB" id="FungiDB:GGTG_14046"/>
<dbReference type="HOGENOM" id="CLU_2512749_0_0_1"/>
<reference evidence="1" key="3">
    <citation type="submission" date="2010-09" db="EMBL/GenBank/DDBJ databases">
        <title>Annotation of Gaeumannomyces graminis var. tritici R3-111a-1.</title>
        <authorList>
            <consortium name="The Broad Institute Genome Sequencing Platform"/>
            <person name="Ma L.-J."/>
            <person name="Dead R."/>
            <person name="Young S.K."/>
            <person name="Zeng Q."/>
            <person name="Gargeya S."/>
            <person name="Fitzgerald M."/>
            <person name="Haas B."/>
            <person name="Abouelleil A."/>
            <person name="Alvarado L."/>
            <person name="Arachchi H.M."/>
            <person name="Berlin A."/>
            <person name="Brown A."/>
            <person name="Chapman S.B."/>
            <person name="Chen Z."/>
            <person name="Dunbar C."/>
            <person name="Freedman E."/>
            <person name="Gearin G."/>
            <person name="Gellesch M."/>
            <person name="Goldberg J."/>
            <person name="Griggs A."/>
            <person name="Gujja S."/>
            <person name="Heiman D."/>
            <person name="Howarth C."/>
            <person name="Larson L."/>
            <person name="Lui A."/>
            <person name="MacDonald P.J.P."/>
            <person name="Mehta T."/>
            <person name="Montmayeur A."/>
            <person name="Murphy C."/>
            <person name="Neiman D."/>
            <person name="Pearson M."/>
            <person name="Priest M."/>
            <person name="Roberts A."/>
            <person name="Saif S."/>
            <person name="Shea T."/>
            <person name="Shenoy N."/>
            <person name="Sisk P."/>
            <person name="Stolte C."/>
            <person name="Sykes S."/>
            <person name="Yandava C."/>
            <person name="Wortman J."/>
            <person name="Nusbaum C."/>
            <person name="Birren B."/>
        </authorList>
    </citation>
    <scope>NUCLEOTIDE SEQUENCE</scope>
    <source>
        <strain evidence="1">R3-111a-1</strain>
    </source>
</reference>
<evidence type="ECO:0000313" key="2">
    <source>
        <dbReference type="EnsemblFungi" id="EJT68376"/>
    </source>
</evidence>
<dbReference type="AlphaFoldDB" id="J3PKJ0"/>
<accession>J3PKJ0</accession>
<dbReference type="Proteomes" id="UP000006039">
    <property type="component" value="Unassembled WGS sequence"/>
</dbReference>
<sequence>MAPPPSRTHIHGVASAGWWHITNDPAISLVKCQIAARWCHAARSAVRPGWCPLIDCEQTLRSAPGAANHRRRAFTSGKKDSCTTH</sequence>
<protein>
    <submittedName>
        <fullName evidence="1 2">Uncharacterized protein</fullName>
    </submittedName>
</protein>
<name>J3PKJ0_GAET3</name>
<reference evidence="2" key="4">
    <citation type="journal article" date="2015" name="G3 (Bethesda)">
        <title>Genome sequences of three phytopathogenic species of the Magnaporthaceae family of fungi.</title>
        <authorList>
            <person name="Okagaki L.H."/>
            <person name="Nunes C.C."/>
            <person name="Sailsbery J."/>
            <person name="Clay B."/>
            <person name="Brown D."/>
            <person name="John T."/>
            <person name="Oh Y."/>
            <person name="Young N."/>
            <person name="Fitzgerald M."/>
            <person name="Haas B.J."/>
            <person name="Zeng Q."/>
            <person name="Young S."/>
            <person name="Adiconis X."/>
            <person name="Fan L."/>
            <person name="Levin J.Z."/>
            <person name="Mitchell T.K."/>
            <person name="Okubara P.A."/>
            <person name="Farman M.L."/>
            <person name="Kohn L.M."/>
            <person name="Birren B."/>
            <person name="Ma L.-J."/>
            <person name="Dean R.A."/>
        </authorList>
    </citation>
    <scope>NUCLEOTIDE SEQUENCE</scope>
    <source>
        <strain evidence="2">R3-111a-1</strain>
    </source>
</reference>
<dbReference type="EMBL" id="GL385506">
    <property type="protein sequence ID" value="EJT68376.1"/>
    <property type="molecule type" value="Genomic_DNA"/>
</dbReference>
<evidence type="ECO:0000313" key="1">
    <source>
        <dbReference type="EMBL" id="EJT68376.1"/>
    </source>
</evidence>
<dbReference type="EnsemblFungi" id="EJT68376">
    <property type="protein sequence ID" value="EJT68376"/>
    <property type="gene ID" value="GGTG_14046"/>
</dbReference>
<reference evidence="2" key="5">
    <citation type="submission" date="2018-04" db="UniProtKB">
        <authorList>
            <consortium name="EnsemblFungi"/>
        </authorList>
    </citation>
    <scope>IDENTIFICATION</scope>
    <source>
        <strain evidence="2">R3-111a-1</strain>
    </source>
</reference>
<organism evidence="1">
    <name type="scientific">Gaeumannomyces tritici (strain R3-111a-1)</name>
    <name type="common">Wheat and barley take-all root rot fungus</name>
    <name type="synonym">Gaeumannomyces graminis var. tritici</name>
    <dbReference type="NCBI Taxonomy" id="644352"/>
    <lineage>
        <taxon>Eukaryota</taxon>
        <taxon>Fungi</taxon>
        <taxon>Dikarya</taxon>
        <taxon>Ascomycota</taxon>
        <taxon>Pezizomycotina</taxon>
        <taxon>Sordariomycetes</taxon>
        <taxon>Sordariomycetidae</taxon>
        <taxon>Magnaporthales</taxon>
        <taxon>Magnaporthaceae</taxon>
        <taxon>Gaeumannomyces</taxon>
    </lineage>
</organism>